<evidence type="ECO:0000313" key="1">
    <source>
        <dbReference type="EMBL" id="KAJ8279250.1"/>
    </source>
</evidence>
<keyword evidence="2" id="KW-1185">Reference proteome</keyword>
<dbReference type="OrthoDB" id="1413014at2759"/>
<dbReference type="Proteomes" id="UP001152803">
    <property type="component" value="Unassembled WGS sequence"/>
</dbReference>
<protein>
    <submittedName>
        <fullName evidence="1">Uncharacterized protein</fullName>
    </submittedName>
</protein>
<reference evidence="1" key="1">
    <citation type="journal article" date="2023" name="Science">
        <title>Genome structures resolve the early diversification of teleost fishes.</title>
        <authorList>
            <person name="Parey E."/>
            <person name="Louis A."/>
            <person name="Montfort J."/>
            <person name="Bouchez O."/>
            <person name="Roques C."/>
            <person name="Iampietro C."/>
            <person name="Lluch J."/>
            <person name="Castinel A."/>
            <person name="Donnadieu C."/>
            <person name="Desvignes T."/>
            <person name="Floi Bucao C."/>
            <person name="Jouanno E."/>
            <person name="Wen M."/>
            <person name="Mejri S."/>
            <person name="Dirks R."/>
            <person name="Jansen H."/>
            <person name="Henkel C."/>
            <person name="Chen W.J."/>
            <person name="Zahm M."/>
            <person name="Cabau C."/>
            <person name="Klopp C."/>
            <person name="Thompson A.W."/>
            <person name="Robinson-Rechavi M."/>
            <person name="Braasch I."/>
            <person name="Lecointre G."/>
            <person name="Bobe J."/>
            <person name="Postlethwait J.H."/>
            <person name="Berthelot C."/>
            <person name="Roest Crollius H."/>
            <person name="Guiguen Y."/>
        </authorList>
    </citation>
    <scope>NUCLEOTIDE SEQUENCE</scope>
    <source>
        <strain evidence="1">Concon-B</strain>
    </source>
</reference>
<sequence>MFSLSTTFQAQASVSLSHLLNTLHSLTSSASSSIQSLQRERSQELDLPSSEPTLSLRELGLADLRAGQLDQLVSSLLPGPSSVEIPTIAPVCHNWRTSHVSTDSFFRNKHGFSHRTGSVFGTHVLCRQSPSPLQAVCSDLQQWSGPVLDYL</sequence>
<dbReference type="EMBL" id="JAFJMO010000004">
    <property type="protein sequence ID" value="KAJ8279250.1"/>
    <property type="molecule type" value="Genomic_DNA"/>
</dbReference>
<gene>
    <name evidence="1" type="ORF">COCON_G00063160</name>
</gene>
<accession>A0A9Q1DRU9</accession>
<organism evidence="1 2">
    <name type="scientific">Conger conger</name>
    <name type="common">Conger eel</name>
    <name type="synonym">Muraena conger</name>
    <dbReference type="NCBI Taxonomy" id="82655"/>
    <lineage>
        <taxon>Eukaryota</taxon>
        <taxon>Metazoa</taxon>
        <taxon>Chordata</taxon>
        <taxon>Craniata</taxon>
        <taxon>Vertebrata</taxon>
        <taxon>Euteleostomi</taxon>
        <taxon>Actinopterygii</taxon>
        <taxon>Neopterygii</taxon>
        <taxon>Teleostei</taxon>
        <taxon>Anguilliformes</taxon>
        <taxon>Congridae</taxon>
        <taxon>Conger</taxon>
    </lineage>
</organism>
<dbReference type="AlphaFoldDB" id="A0A9Q1DRU9"/>
<comment type="caution">
    <text evidence="1">The sequence shown here is derived from an EMBL/GenBank/DDBJ whole genome shotgun (WGS) entry which is preliminary data.</text>
</comment>
<name>A0A9Q1DRU9_CONCO</name>
<proteinExistence type="predicted"/>
<evidence type="ECO:0000313" key="2">
    <source>
        <dbReference type="Proteomes" id="UP001152803"/>
    </source>
</evidence>